<evidence type="ECO:0000256" key="3">
    <source>
        <dbReference type="ARBA" id="ARBA00022692"/>
    </source>
</evidence>
<feature type="non-terminal residue" evidence="7">
    <location>
        <position position="1"/>
    </location>
</feature>
<dbReference type="GO" id="GO:0000139">
    <property type="term" value="C:Golgi membrane"/>
    <property type="evidence" value="ECO:0007669"/>
    <property type="project" value="TreeGrafter"/>
</dbReference>
<organism evidence="7">
    <name type="scientific">Trepomonas sp. PC1</name>
    <dbReference type="NCBI Taxonomy" id="1076344"/>
    <lineage>
        <taxon>Eukaryota</taxon>
        <taxon>Metamonada</taxon>
        <taxon>Diplomonadida</taxon>
        <taxon>Hexamitidae</taxon>
        <taxon>Hexamitinae</taxon>
        <taxon>Trepomonas</taxon>
    </lineage>
</organism>
<evidence type="ECO:0000256" key="1">
    <source>
        <dbReference type="ARBA" id="ARBA00004141"/>
    </source>
</evidence>
<dbReference type="PANTHER" id="PTHR10743:SF0">
    <property type="entry name" value="PROTEIN RER1"/>
    <property type="match status" value="1"/>
</dbReference>
<dbReference type="EMBL" id="GDID01002684">
    <property type="protein sequence ID" value="JAP93922.1"/>
    <property type="molecule type" value="Transcribed_RNA"/>
</dbReference>
<comment type="similarity">
    <text evidence="2">Belongs to the RER1 family.</text>
</comment>
<keyword evidence="4 6" id="KW-1133">Transmembrane helix</keyword>
<dbReference type="AlphaFoldDB" id="A0A146KAQ8"/>
<evidence type="ECO:0000256" key="6">
    <source>
        <dbReference type="SAM" id="Phobius"/>
    </source>
</evidence>
<accession>A0A146KAQ8</accession>
<keyword evidence="3 6" id="KW-0812">Transmembrane</keyword>
<dbReference type="GO" id="GO:0005783">
    <property type="term" value="C:endoplasmic reticulum"/>
    <property type="evidence" value="ECO:0007669"/>
    <property type="project" value="GOC"/>
</dbReference>
<dbReference type="InterPro" id="IPR004932">
    <property type="entry name" value="Rer1"/>
</dbReference>
<sequence>EFFNNIKMKFLEIKRDMDSFGNRIVNKKKQRWGVTAAIASLFLLRILISKKFVSIAYFAYIYMLSAFLMFITPKHKNDLETLPVAKSEMGEYKQYQRQLPEFNLWQRVSGANSLGLLLTIFPFLDLPVYAPILIFYCVVLTFIFLKQEFDRWKSASVNAKQAVKYWIGMNKPKYDK</sequence>
<evidence type="ECO:0000313" key="7">
    <source>
        <dbReference type="EMBL" id="JAP93922.1"/>
    </source>
</evidence>
<reference evidence="7" key="1">
    <citation type="submission" date="2015-07" db="EMBL/GenBank/DDBJ databases">
        <title>Adaptation to a free-living lifestyle via gene acquisitions in the diplomonad Trepomonas sp. PC1.</title>
        <authorList>
            <person name="Xu F."/>
            <person name="Jerlstrom-Hultqvist J."/>
            <person name="Kolisko M."/>
            <person name="Simpson A.G.B."/>
            <person name="Roger A.J."/>
            <person name="Svard S.G."/>
            <person name="Andersson J.O."/>
        </authorList>
    </citation>
    <scope>NUCLEOTIDE SEQUENCE</scope>
    <source>
        <strain evidence="7">PC1</strain>
    </source>
</reference>
<feature type="transmembrane region" description="Helical" evidence="6">
    <location>
        <begin position="128"/>
        <end position="145"/>
    </location>
</feature>
<evidence type="ECO:0000256" key="4">
    <source>
        <dbReference type="ARBA" id="ARBA00022989"/>
    </source>
</evidence>
<name>A0A146KAQ8_9EUKA</name>
<gene>
    <name evidence="7" type="ORF">TPC1_13599</name>
</gene>
<comment type="subcellular location">
    <subcellularLocation>
        <location evidence="1">Membrane</location>
        <topology evidence="1">Multi-pass membrane protein</topology>
    </subcellularLocation>
</comment>
<dbReference type="PANTHER" id="PTHR10743">
    <property type="entry name" value="PROTEIN RER1"/>
    <property type="match status" value="1"/>
</dbReference>
<keyword evidence="5 6" id="KW-0472">Membrane</keyword>
<feature type="transmembrane region" description="Helical" evidence="6">
    <location>
        <begin position="54"/>
        <end position="72"/>
    </location>
</feature>
<dbReference type="GO" id="GO:0006621">
    <property type="term" value="P:protein retention in ER lumen"/>
    <property type="evidence" value="ECO:0007669"/>
    <property type="project" value="TreeGrafter"/>
</dbReference>
<evidence type="ECO:0000256" key="2">
    <source>
        <dbReference type="ARBA" id="ARBA00006070"/>
    </source>
</evidence>
<protein>
    <submittedName>
        <fullName evidence="7">RER1-like protein-retention of ER protein</fullName>
    </submittedName>
</protein>
<evidence type="ECO:0000256" key="5">
    <source>
        <dbReference type="ARBA" id="ARBA00023136"/>
    </source>
</evidence>
<dbReference type="GO" id="GO:0006890">
    <property type="term" value="P:retrograde vesicle-mediated transport, Golgi to endoplasmic reticulum"/>
    <property type="evidence" value="ECO:0007669"/>
    <property type="project" value="TreeGrafter"/>
</dbReference>
<proteinExistence type="inferred from homology"/>
<dbReference type="Pfam" id="PF03248">
    <property type="entry name" value="Rer1"/>
    <property type="match status" value="1"/>
</dbReference>